<dbReference type="EMBL" id="LUCS01000027">
    <property type="protein sequence ID" value="KAF6510881.1"/>
    <property type="molecule type" value="Genomic_DNA"/>
</dbReference>
<evidence type="ECO:0000313" key="3">
    <source>
        <dbReference type="EMBL" id="KYD32313.1"/>
    </source>
</evidence>
<comment type="caution">
    <text evidence="2">The sequence shown here is derived from an EMBL/GenBank/DDBJ whole genome shotgun (WGS) entry which is preliminary data.</text>
</comment>
<organism evidence="2 4">
    <name type="scientific">Geobacillus stearothermophilus</name>
    <name type="common">Bacillus stearothermophilus</name>
    <dbReference type="NCBI Taxonomy" id="1422"/>
    <lineage>
        <taxon>Bacteria</taxon>
        <taxon>Bacillati</taxon>
        <taxon>Bacillota</taxon>
        <taxon>Bacilli</taxon>
        <taxon>Bacillales</taxon>
        <taxon>Anoxybacillaceae</taxon>
        <taxon>Geobacillus</taxon>
    </lineage>
</organism>
<reference evidence="1 6" key="2">
    <citation type="submission" date="2016-03" db="EMBL/GenBank/DDBJ databases">
        <title>Spore heat resistance.</title>
        <authorList>
            <person name="Boekhorst J."/>
            <person name="Berendsen E.M."/>
            <person name="Wells-Bennik M.H."/>
            <person name="Kuipers O.P."/>
        </authorList>
    </citation>
    <scope>NUCLEOTIDE SEQUENCE [LARGE SCALE GENOMIC DNA]</scope>
    <source>
        <strain evidence="1 6">GS8</strain>
    </source>
</reference>
<dbReference type="Proteomes" id="UP000075424">
    <property type="component" value="Unassembled WGS sequence"/>
</dbReference>
<protein>
    <submittedName>
        <fullName evidence="2">Uncharacterized protein</fullName>
    </submittedName>
</protein>
<evidence type="ECO:0000313" key="4">
    <source>
        <dbReference type="Proteomes" id="UP000075424"/>
    </source>
</evidence>
<evidence type="ECO:0000313" key="2">
    <source>
        <dbReference type="EMBL" id="KYD18844.1"/>
    </source>
</evidence>
<keyword evidence="6" id="KW-1185">Reference proteome</keyword>
<evidence type="ECO:0000313" key="1">
    <source>
        <dbReference type="EMBL" id="KAF6510881.1"/>
    </source>
</evidence>
<dbReference type="AlphaFoldDB" id="A0A150M2M4"/>
<dbReference type="EMBL" id="LQYY01000118">
    <property type="protein sequence ID" value="KYD32313.1"/>
    <property type="molecule type" value="Genomic_DNA"/>
</dbReference>
<gene>
    <name evidence="2" type="ORF">B4109_0688</name>
    <name evidence="3" type="ORF">B4114_0727</name>
    <name evidence="1" type="ORF">GS8_1552</name>
</gene>
<sequence>MLPFIFTLPYGKAKKERGRLHLGQSFLHTTVRKEGKV</sequence>
<dbReference type="Proteomes" id="UP000773850">
    <property type="component" value="Unassembled WGS sequence"/>
</dbReference>
<reference evidence="4 5" key="1">
    <citation type="submission" date="2016-01" db="EMBL/GenBank/DDBJ databases">
        <title>Draft Genome Sequences of Seven Thermophilic Sporeformers Isolated from Foods.</title>
        <authorList>
            <person name="Berendsen E.M."/>
            <person name="Wells-Bennik M.H."/>
            <person name="Krawcyk A.O."/>
            <person name="De Jong A."/>
            <person name="Holsappel S."/>
            <person name="Eijlander R.T."/>
            <person name="Kuipers O.P."/>
        </authorList>
    </citation>
    <scope>NUCLEOTIDE SEQUENCE [LARGE SCALE GENOMIC DNA]</scope>
    <source>
        <strain evidence="2 4">B4109</strain>
        <strain evidence="3 5">B4114</strain>
    </source>
</reference>
<name>A0A150M2M4_GEOSE</name>
<dbReference type="PATRIC" id="fig|1422.17.peg.1252"/>
<evidence type="ECO:0000313" key="6">
    <source>
        <dbReference type="Proteomes" id="UP000773850"/>
    </source>
</evidence>
<dbReference type="EMBL" id="LQYV01000162">
    <property type="protein sequence ID" value="KYD18844.1"/>
    <property type="molecule type" value="Genomic_DNA"/>
</dbReference>
<accession>A0A150M2M4</accession>
<evidence type="ECO:0000313" key="5">
    <source>
        <dbReference type="Proteomes" id="UP000075517"/>
    </source>
</evidence>
<proteinExistence type="predicted"/>
<dbReference type="Proteomes" id="UP000075517">
    <property type="component" value="Unassembled WGS sequence"/>
</dbReference>